<dbReference type="Pfam" id="PF02602">
    <property type="entry name" value="HEM4"/>
    <property type="match status" value="1"/>
</dbReference>
<dbReference type="PANTHER" id="PTHR38042">
    <property type="entry name" value="UROPORPHYRINOGEN-III SYNTHASE, CHLOROPLASTIC"/>
    <property type="match status" value="1"/>
</dbReference>
<reference evidence="11 12" key="1">
    <citation type="submission" date="2017-04" db="EMBL/GenBank/DDBJ databases">
        <title>Accumulation and expression of multiple antibiotic resistance genes in Arcobacter cryaerophilus that thrives in sewage.</title>
        <authorList>
            <person name="Millar J.A."/>
            <person name="Raghavan R."/>
        </authorList>
    </citation>
    <scope>NUCLEOTIDE SEQUENCE [LARGE SCALE GENOMIC DNA]</scope>
    <source>
        <strain evidence="11 12">AZT-1</strain>
    </source>
</reference>
<dbReference type="EMBL" id="LNTC01000001">
    <property type="protein sequence ID" value="OQR42336.1"/>
    <property type="molecule type" value="Genomic_DNA"/>
</dbReference>
<dbReference type="InterPro" id="IPR039793">
    <property type="entry name" value="UROS/Hem4"/>
</dbReference>
<proteinExistence type="inferred from homology"/>
<dbReference type="GO" id="GO:0006780">
    <property type="term" value="P:uroporphyrinogen III biosynthetic process"/>
    <property type="evidence" value="ECO:0007669"/>
    <property type="project" value="UniProtKB-UniRule"/>
</dbReference>
<comment type="pathway">
    <text evidence="1 9">Porphyrin-containing compound metabolism; protoporphyrin-IX biosynthesis; coproporphyrinogen-III from 5-aminolevulinate: step 3/4.</text>
</comment>
<dbReference type="SUPFAM" id="SSF69618">
    <property type="entry name" value="HemD-like"/>
    <property type="match status" value="1"/>
</dbReference>
<keyword evidence="4 9" id="KW-0456">Lyase</keyword>
<organism evidence="11 12">
    <name type="scientific">Aliarcobacter cryaerophilus</name>
    <dbReference type="NCBI Taxonomy" id="28198"/>
    <lineage>
        <taxon>Bacteria</taxon>
        <taxon>Pseudomonadati</taxon>
        <taxon>Campylobacterota</taxon>
        <taxon>Epsilonproteobacteria</taxon>
        <taxon>Campylobacterales</taxon>
        <taxon>Arcobacteraceae</taxon>
        <taxon>Aliarcobacter</taxon>
    </lineage>
</organism>
<evidence type="ECO:0000259" key="10">
    <source>
        <dbReference type="Pfam" id="PF02602"/>
    </source>
</evidence>
<comment type="function">
    <text evidence="6 9">Catalyzes cyclization of the linear tetrapyrrole, hydroxymethylbilane, to the macrocyclic uroporphyrinogen III.</text>
</comment>
<dbReference type="GO" id="GO:0006782">
    <property type="term" value="P:protoporphyrinogen IX biosynthetic process"/>
    <property type="evidence" value="ECO:0007669"/>
    <property type="project" value="UniProtKB-UniRule"/>
</dbReference>
<dbReference type="EC" id="4.2.1.75" evidence="3 9"/>
<dbReference type="Proteomes" id="UP000192599">
    <property type="component" value="Unassembled WGS sequence"/>
</dbReference>
<comment type="caution">
    <text evidence="11">The sequence shown here is derived from an EMBL/GenBank/DDBJ whole genome shotgun (WGS) entry which is preliminary data.</text>
</comment>
<evidence type="ECO:0000313" key="12">
    <source>
        <dbReference type="Proteomes" id="UP000192599"/>
    </source>
</evidence>
<evidence type="ECO:0000313" key="11">
    <source>
        <dbReference type="EMBL" id="OQR42336.1"/>
    </source>
</evidence>
<gene>
    <name evidence="11" type="ORF">AS859_00010</name>
</gene>
<dbReference type="Gene3D" id="3.40.50.10090">
    <property type="match status" value="2"/>
</dbReference>
<feature type="domain" description="Tetrapyrrole biosynthesis uroporphyrinogen III synthase" evidence="10">
    <location>
        <begin position="26"/>
        <end position="187"/>
    </location>
</feature>
<evidence type="ECO:0000256" key="1">
    <source>
        <dbReference type="ARBA" id="ARBA00004772"/>
    </source>
</evidence>
<sequence>MSKIYLLNEQKFDGVENLEVFEIEYLKFDLDLKKYDALVFTSKNAIFSLEENGINWKSVPSYVIAPKTADIAKEFGANIAFIGFSGHGNDFAYELIPYLKDKKTLYVRALKTVSNLANILKENGINIDEVISYKTSCNKQEKKALDKNSTIIFTSPSSVECFFRKYSWEDSFKAIAIGRTTAMYLPKNIECEISSITSVEECVKLAFKN</sequence>
<dbReference type="AlphaFoldDB" id="A0A1V9VE47"/>
<evidence type="ECO:0000256" key="3">
    <source>
        <dbReference type="ARBA" id="ARBA00013109"/>
    </source>
</evidence>
<evidence type="ECO:0000256" key="2">
    <source>
        <dbReference type="ARBA" id="ARBA00008133"/>
    </source>
</evidence>
<protein>
    <recommendedName>
        <fullName evidence="7 9">Uroporphyrinogen-III synthase</fullName>
        <ecNumber evidence="3 9">4.2.1.75</ecNumber>
    </recommendedName>
</protein>
<comment type="similarity">
    <text evidence="2 9">Belongs to the uroporphyrinogen-III synthase family.</text>
</comment>
<name>A0A1V9VE47_9BACT</name>
<evidence type="ECO:0000256" key="6">
    <source>
        <dbReference type="ARBA" id="ARBA00037589"/>
    </source>
</evidence>
<keyword evidence="5 9" id="KW-0627">Porphyrin biosynthesis</keyword>
<dbReference type="CDD" id="cd06578">
    <property type="entry name" value="HemD"/>
    <property type="match status" value="1"/>
</dbReference>
<dbReference type="InterPro" id="IPR036108">
    <property type="entry name" value="4pyrrol_syn_uPrphyn_synt_sf"/>
</dbReference>
<evidence type="ECO:0000256" key="7">
    <source>
        <dbReference type="ARBA" id="ARBA00040167"/>
    </source>
</evidence>
<evidence type="ECO:0000256" key="5">
    <source>
        <dbReference type="ARBA" id="ARBA00023244"/>
    </source>
</evidence>
<dbReference type="GO" id="GO:0004852">
    <property type="term" value="F:uroporphyrinogen-III synthase activity"/>
    <property type="evidence" value="ECO:0007669"/>
    <property type="project" value="UniProtKB-UniRule"/>
</dbReference>
<accession>A0A1V9VE47</accession>
<comment type="catalytic activity">
    <reaction evidence="8 9">
        <text>hydroxymethylbilane = uroporphyrinogen III + H2O</text>
        <dbReference type="Rhea" id="RHEA:18965"/>
        <dbReference type="ChEBI" id="CHEBI:15377"/>
        <dbReference type="ChEBI" id="CHEBI:57308"/>
        <dbReference type="ChEBI" id="CHEBI:57845"/>
        <dbReference type="EC" id="4.2.1.75"/>
    </reaction>
</comment>
<dbReference type="PANTHER" id="PTHR38042:SF1">
    <property type="entry name" value="UROPORPHYRINOGEN-III SYNTHASE, CHLOROPLASTIC"/>
    <property type="match status" value="1"/>
</dbReference>
<evidence type="ECO:0000256" key="4">
    <source>
        <dbReference type="ARBA" id="ARBA00023239"/>
    </source>
</evidence>
<evidence type="ECO:0000256" key="9">
    <source>
        <dbReference type="RuleBase" id="RU366031"/>
    </source>
</evidence>
<dbReference type="InterPro" id="IPR003754">
    <property type="entry name" value="4pyrrol_synth_uPrphyn_synth"/>
</dbReference>
<evidence type="ECO:0000256" key="8">
    <source>
        <dbReference type="ARBA" id="ARBA00048617"/>
    </source>
</evidence>